<dbReference type="SUPFAM" id="SSF46894">
    <property type="entry name" value="C-terminal effector domain of the bipartite response regulators"/>
    <property type="match status" value="1"/>
</dbReference>
<dbReference type="InterPro" id="IPR000792">
    <property type="entry name" value="Tscrpt_reg_LuxR_C"/>
</dbReference>
<dbReference type="SMART" id="SM00421">
    <property type="entry name" value="HTH_LUXR"/>
    <property type="match status" value="1"/>
</dbReference>
<dbReference type="PROSITE" id="PS50043">
    <property type="entry name" value="HTH_LUXR_2"/>
    <property type="match status" value="1"/>
</dbReference>
<accession>A0ABV7JUF5</accession>
<dbReference type="PANTHER" id="PTHR44688:SF16">
    <property type="entry name" value="DNA-BINDING TRANSCRIPTIONAL ACTIVATOR DEVR_DOSR"/>
    <property type="match status" value="1"/>
</dbReference>
<sequence length="80" mass="9505">MHASALNEDTHKRIRQKYNLTKREVEIMRQVRQNKTTLEIAEQLFVSPLTIETHRRDIRTKLNIKGNNGLLLFAQRHLDI</sequence>
<dbReference type="PRINTS" id="PR00038">
    <property type="entry name" value="HTHLUXR"/>
</dbReference>
<keyword evidence="6" id="KW-1185">Reference proteome</keyword>
<evidence type="ECO:0000256" key="2">
    <source>
        <dbReference type="ARBA" id="ARBA00023125"/>
    </source>
</evidence>
<name>A0ABV7JUF5_9SPHI</name>
<dbReference type="InterPro" id="IPR036388">
    <property type="entry name" value="WH-like_DNA-bd_sf"/>
</dbReference>
<dbReference type="RefSeq" id="WP_379025695.1">
    <property type="nucleotide sequence ID" value="NZ_JBHRTA010000060.1"/>
</dbReference>
<proteinExistence type="predicted"/>
<keyword evidence="2" id="KW-0238">DNA-binding</keyword>
<dbReference type="PANTHER" id="PTHR44688">
    <property type="entry name" value="DNA-BINDING TRANSCRIPTIONAL ACTIVATOR DEVR_DOSR"/>
    <property type="match status" value="1"/>
</dbReference>
<evidence type="ECO:0000256" key="1">
    <source>
        <dbReference type="ARBA" id="ARBA00023015"/>
    </source>
</evidence>
<comment type="caution">
    <text evidence="5">The sequence shown here is derived from an EMBL/GenBank/DDBJ whole genome shotgun (WGS) entry which is preliminary data.</text>
</comment>
<evidence type="ECO:0000256" key="3">
    <source>
        <dbReference type="ARBA" id="ARBA00023163"/>
    </source>
</evidence>
<organism evidence="5 6">
    <name type="scientific">Parapedobacter deserti</name>
    <dbReference type="NCBI Taxonomy" id="1912957"/>
    <lineage>
        <taxon>Bacteria</taxon>
        <taxon>Pseudomonadati</taxon>
        <taxon>Bacteroidota</taxon>
        <taxon>Sphingobacteriia</taxon>
        <taxon>Sphingobacteriales</taxon>
        <taxon>Sphingobacteriaceae</taxon>
        <taxon>Parapedobacter</taxon>
    </lineage>
</organism>
<keyword evidence="1" id="KW-0805">Transcription regulation</keyword>
<dbReference type="Pfam" id="PF00196">
    <property type="entry name" value="GerE"/>
    <property type="match status" value="1"/>
</dbReference>
<dbReference type="Gene3D" id="1.10.10.10">
    <property type="entry name" value="Winged helix-like DNA-binding domain superfamily/Winged helix DNA-binding domain"/>
    <property type="match status" value="1"/>
</dbReference>
<evidence type="ECO:0000259" key="4">
    <source>
        <dbReference type="PROSITE" id="PS50043"/>
    </source>
</evidence>
<dbReference type="EMBL" id="JBHRTA010000060">
    <property type="protein sequence ID" value="MFC3199761.1"/>
    <property type="molecule type" value="Genomic_DNA"/>
</dbReference>
<protein>
    <submittedName>
        <fullName evidence="5">Response regulator transcription factor</fullName>
    </submittedName>
</protein>
<gene>
    <name evidence="5" type="ORF">ACFOET_19235</name>
</gene>
<dbReference type="CDD" id="cd06170">
    <property type="entry name" value="LuxR_C_like"/>
    <property type="match status" value="1"/>
</dbReference>
<feature type="domain" description="HTH luxR-type" evidence="4">
    <location>
        <begin position="13"/>
        <end position="78"/>
    </location>
</feature>
<reference evidence="6" key="1">
    <citation type="journal article" date="2019" name="Int. J. Syst. Evol. Microbiol.">
        <title>The Global Catalogue of Microorganisms (GCM) 10K type strain sequencing project: providing services to taxonomists for standard genome sequencing and annotation.</title>
        <authorList>
            <consortium name="The Broad Institute Genomics Platform"/>
            <consortium name="The Broad Institute Genome Sequencing Center for Infectious Disease"/>
            <person name="Wu L."/>
            <person name="Ma J."/>
        </authorList>
    </citation>
    <scope>NUCLEOTIDE SEQUENCE [LARGE SCALE GENOMIC DNA]</scope>
    <source>
        <strain evidence="6">KCTC 52416</strain>
    </source>
</reference>
<dbReference type="InterPro" id="IPR016032">
    <property type="entry name" value="Sig_transdc_resp-reg_C-effctor"/>
</dbReference>
<dbReference type="Proteomes" id="UP001595526">
    <property type="component" value="Unassembled WGS sequence"/>
</dbReference>
<evidence type="ECO:0000313" key="6">
    <source>
        <dbReference type="Proteomes" id="UP001595526"/>
    </source>
</evidence>
<keyword evidence="3" id="KW-0804">Transcription</keyword>
<evidence type="ECO:0000313" key="5">
    <source>
        <dbReference type="EMBL" id="MFC3199761.1"/>
    </source>
</evidence>